<dbReference type="GO" id="GO:0003697">
    <property type="term" value="F:single-stranded DNA binding"/>
    <property type="evidence" value="ECO:0007669"/>
    <property type="project" value="InterPro"/>
</dbReference>
<evidence type="ECO:0000256" key="5">
    <source>
        <dbReference type="ARBA" id="ARBA00023000"/>
    </source>
</evidence>
<comment type="similarity">
    <text evidence="1">Belongs to the RecA family.</text>
</comment>
<dbReference type="InterPro" id="IPR049428">
    <property type="entry name" value="RecA-like_N"/>
</dbReference>
<dbReference type="PANTHER" id="PTHR45900:SF1">
    <property type="entry name" value="MITOCHONDRIAL DNA REPAIR PROTEIN RECA HOMOLOG-RELATED"/>
    <property type="match status" value="1"/>
</dbReference>
<dbReference type="EMBL" id="LAZR01008454">
    <property type="protein sequence ID" value="KKM78666.1"/>
    <property type="molecule type" value="Genomic_DNA"/>
</dbReference>
<dbReference type="Gene3D" id="3.10.28.10">
    <property type="entry name" value="Homing endonucleases"/>
    <property type="match status" value="2"/>
</dbReference>
<dbReference type="SUPFAM" id="SSF51294">
    <property type="entry name" value="Hedgehog/intein (Hint) domain"/>
    <property type="match status" value="1"/>
</dbReference>
<reference evidence="8" key="1">
    <citation type="journal article" date="2015" name="Nature">
        <title>Complex archaea that bridge the gap between prokaryotes and eukaryotes.</title>
        <authorList>
            <person name="Spang A."/>
            <person name="Saw J.H."/>
            <person name="Jorgensen S.L."/>
            <person name="Zaremba-Niedzwiedzka K."/>
            <person name="Martijn J."/>
            <person name="Lind A.E."/>
            <person name="van Eijk R."/>
            <person name="Schleper C."/>
            <person name="Guy L."/>
            <person name="Ettema T.J."/>
        </authorList>
    </citation>
    <scope>NUCLEOTIDE SEQUENCE</scope>
</reference>
<dbReference type="InterPro" id="IPR036844">
    <property type="entry name" value="Hint_dom_sf"/>
</dbReference>
<name>A0A0F9KV54_9ZZZZ</name>
<dbReference type="InterPro" id="IPR006141">
    <property type="entry name" value="Intein_N"/>
</dbReference>
<evidence type="ECO:0000256" key="3">
    <source>
        <dbReference type="ARBA" id="ARBA00022813"/>
    </source>
</evidence>
<dbReference type="GO" id="GO:0005524">
    <property type="term" value="F:ATP binding"/>
    <property type="evidence" value="ECO:0007669"/>
    <property type="project" value="UniProtKB-KW"/>
</dbReference>
<evidence type="ECO:0000256" key="6">
    <source>
        <dbReference type="ARBA" id="ARBA00023172"/>
    </source>
</evidence>
<dbReference type="SUPFAM" id="SSF55608">
    <property type="entry name" value="Homing endonucleases"/>
    <property type="match status" value="1"/>
</dbReference>
<keyword evidence="5" id="KW-0651">Protein splicing</keyword>
<comment type="caution">
    <text evidence="8">The sequence shown here is derived from an EMBL/GenBank/DDBJ whole genome shotgun (WGS) entry which is preliminary data.</text>
</comment>
<dbReference type="GO" id="GO:0006310">
    <property type="term" value="P:DNA recombination"/>
    <property type="evidence" value="ECO:0007669"/>
    <property type="project" value="UniProtKB-KW"/>
</dbReference>
<evidence type="ECO:0000256" key="4">
    <source>
        <dbReference type="ARBA" id="ARBA00022840"/>
    </source>
</evidence>
<evidence type="ECO:0000313" key="8">
    <source>
        <dbReference type="EMBL" id="KKM78666.1"/>
    </source>
</evidence>
<dbReference type="PROSITE" id="PS50162">
    <property type="entry name" value="RECA_2"/>
    <property type="match status" value="1"/>
</dbReference>
<organism evidence="8">
    <name type="scientific">marine sediment metagenome</name>
    <dbReference type="NCBI Taxonomy" id="412755"/>
    <lineage>
        <taxon>unclassified sequences</taxon>
        <taxon>metagenomes</taxon>
        <taxon>ecological metagenomes</taxon>
    </lineage>
</organism>
<dbReference type="SMART" id="SM00306">
    <property type="entry name" value="HintN"/>
    <property type="match status" value="1"/>
</dbReference>
<proteinExistence type="inferred from homology"/>
<evidence type="ECO:0000256" key="2">
    <source>
        <dbReference type="ARBA" id="ARBA00022741"/>
    </source>
</evidence>
<keyword evidence="3" id="KW-0068">Autocatalytic cleavage</keyword>
<dbReference type="GO" id="GO:0016539">
    <property type="term" value="P:intein-mediated protein splicing"/>
    <property type="evidence" value="ECO:0007669"/>
    <property type="project" value="InterPro"/>
</dbReference>
<feature type="non-terminal residue" evidence="8">
    <location>
        <position position="566"/>
    </location>
</feature>
<feature type="domain" description="RecA family profile 1" evidence="7">
    <location>
        <begin position="41"/>
        <end position="220"/>
    </location>
</feature>
<keyword evidence="2" id="KW-0547">Nucleotide-binding</keyword>
<sequence>MAPRKKKIEEPQGLSPAAAIMRTFDEYKEVRCVSLQKGGRVENVVSTGSLILDLILGGGLQRGRIAEIFGPEGSGKTTIMLSTIAMGQRAGTPCVFYDTEHSLDPTYMKAIGINLEFMINENGKDVPGFYYAQPGPGEQVYMHILKTLDSMRDIDPEVPGPPTILFCIDSFAAMFSEAEDLEKTGKGGLGRDARMHSLWLRQLKGRLRAKGALLFVTNQIRMKLNLKNPNACLHGETAIIKADGTQCDIATIVANKDPGPVLSYNQDTGLYESRAITGWHNNGRMAYEAGERWTTIKLGSAGGNGGFVSITCTPNHHVFVQRGSTVEEVSAEEVGPGDHMLTWYDECIDTNPAVRDIVYGSLLGDGGITYQGNKRGALARLRLANQEQPEYLQWKLDKLSGLDFSYVAPGPHKRPRYDSATRTDLARLKDKFYQWGRYRGIPSDFKLTPRMLAVWFLDDGHTVYNGGGSAKECILSIKRLFLPGYEGQPERALGLVSDALLNVDGVALSLSQRTLRISRSARAALFSLVAPHVPPCMEYKLPLEYRGQYIDFDPSSSWKEERRVYP</sequence>
<dbReference type="GO" id="GO:0004519">
    <property type="term" value="F:endonuclease activity"/>
    <property type="evidence" value="ECO:0007669"/>
    <property type="project" value="InterPro"/>
</dbReference>
<dbReference type="InterPro" id="IPR013765">
    <property type="entry name" value="DNA_recomb/repair_RecA"/>
</dbReference>
<dbReference type="SUPFAM" id="SSF52540">
    <property type="entry name" value="P-loop containing nucleoside triphosphate hydrolases"/>
    <property type="match status" value="1"/>
</dbReference>
<accession>A0A0F9KV54</accession>
<protein>
    <recommendedName>
        <fullName evidence="7">RecA family profile 1 domain-containing protein</fullName>
    </recommendedName>
</protein>
<dbReference type="InterPro" id="IPR027434">
    <property type="entry name" value="Homing_endonucl"/>
</dbReference>
<dbReference type="PANTHER" id="PTHR45900">
    <property type="entry name" value="RECA"/>
    <property type="match status" value="1"/>
</dbReference>
<keyword evidence="6" id="KW-0233">DNA recombination</keyword>
<evidence type="ECO:0000256" key="1">
    <source>
        <dbReference type="ARBA" id="ARBA00009391"/>
    </source>
</evidence>
<evidence type="ECO:0000259" key="7">
    <source>
        <dbReference type="PROSITE" id="PS50162"/>
    </source>
</evidence>
<keyword evidence="4" id="KW-0067">ATP-binding</keyword>
<dbReference type="GO" id="GO:0140664">
    <property type="term" value="F:ATP-dependent DNA damage sensor activity"/>
    <property type="evidence" value="ECO:0007669"/>
    <property type="project" value="InterPro"/>
</dbReference>
<dbReference type="InterPro" id="IPR003587">
    <property type="entry name" value="Hint_dom_N"/>
</dbReference>
<dbReference type="Pfam" id="PF00154">
    <property type="entry name" value="RecA_N"/>
    <property type="match status" value="1"/>
</dbReference>
<gene>
    <name evidence="8" type="ORF">LCGC14_1357700</name>
</gene>
<dbReference type="GO" id="GO:0005829">
    <property type="term" value="C:cytosol"/>
    <property type="evidence" value="ECO:0007669"/>
    <property type="project" value="TreeGrafter"/>
</dbReference>
<dbReference type="PROSITE" id="PS50817">
    <property type="entry name" value="INTEIN_N_TER"/>
    <property type="match status" value="1"/>
</dbReference>
<dbReference type="Gene3D" id="3.40.50.300">
    <property type="entry name" value="P-loop containing nucleotide triphosphate hydrolases"/>
    <property type="match status" value="1"/>
</dbReference>
<dbReference type="InterPro" id="IPR020588">
    <property type="entry name" value="RecA_ATP-bd"/>
</dbReference>
<dbReference type="InterPro" id="IPR027417">
    <property type="entry name" value="P-loop_NTPase"/>
</dbReference>
<dbReference type="InterPro" id="IPR004860">
    <property type="entry name" value="LAGLIDADG_dom"/>
</dbReference>
<dbReference type="AlphaFoldDB" id="A0A0F9KV54"/>
<dbReference type="Pfam" id="PF03161">
    <property type="entry name" value="LAGLIDADG_2"/>
    <property type="match status" value="1"/>
</dbReference>
<dbReference type="GO" id="GO:0006281">
    <property type="term" value="P:DNA repair"/>
    <property type="evidence" value="ECO:0007669"/>
    <property type="project" value="InterPro"/>
</dbReference>
<dbReference type="CDD" id="cd00081">
    <property type="entry name" value="Hint"/>
    <property type="match status" value="1"/>
</dbReference>